<feature type="region of interest" description="Disordered" evidence="1">
    <location>
        <begin position="275"/>
        <end position="296"/>
    </location>
</feature>
<reference evidence="2 3" key="1">
    <citation type="submission" date="2018-08" db="EMBL/GenBank/DDBJ databases">
        <title>Recombination of ecologically and evolutionarily significant loci maintains genetic cohesion in the Pseudomonas syringae species complex.</title>
        <authorList>
            <person name="Dillon M."/>
            <person name="Thakur S."/>
            <person name="Almeida R.N.D."/>
            <person name="Weir B.S."/>
            <person name="Guttman D.S."/>
        </authorList>
    </citation>
    <scope>NUCLEOTIDE SEQUENCE [LARGE SCALE GENOMIC DNA]</scope>
    <source>
        <strain evidence="2 3">ICMP 3706</strain>
    </source>
</reference>
<evidence type="ECO:0000313" key="2">
    <source>
        <dbReference type="EMBL" id="RMP14315.1"/>
    </source>
</evidence>
<evidence type="ECO:0000256" key="1">
    <source>
        <dbReference type="SAM" id="MobiDB-lite"/>
    </source>
</evidence>
<accession>A0A3M4B742</accession>
<name>A0A3M4B742_9PSED</name>
<dbReference type="Proteomes" id="UP000281604">
    <property type="component" value="Unassembled WGS sequence"/>
</dbReference>
<protein>
    <submittedName>
        <fullName evidence="2">AT-2 family transporter</fullName>
    </submittedName>
</protein>
<proteinExistence type="predicted"/>
<dbReference type="AlphaFoldDB" id="A0A3M4B742"/>
<feature type="region of interest" description="Disordered" evidence="1">
    <location>
        <begin position="141"/>
        <end position="190"/>
    </location>
</feature>
<evidence type="ECO:0000313" key="3">
    <source>
        <dbReference type="Proteomes" id="UP000281604"/>
    </source>
</evidence>
<comment type="caution">
    <text evidence="2">The sequence shown here is derived from an EMBL/GenBank/DDBJ whole genome shotgun (WGS) entry which is preliminary data.</text>
</comment>
<gene>
    <name evidence="2" type="ORF">ALQ30_03894</name>
</gene>
<organism evidence="2 3">
    <name type="scientific">Pseudomonas syringae pv. persicae</name>
    <dbReference type="NCBI Taxonomy" id="237306"/>
    <lineage>
        <taxon>Bacteria</taxon>
        <taxon>Pseudomonadati</taxon>
        <taxon>Pseudomonadota</taxon>
        <taxon>Gammaproteobacteria</taxon>
        <taxon>Pseudomonadales</taxon>
        <taxon>Pseudomonadaceae</taxon>
        <taxon>Pseudomonas</taxon>
    </lineage>
</organism>
<dbReference type="EMBL" id="RBQE01000044">
    <property type="protein sequence ID" value="RMP14315.1"/>
    <property type="molecule type" value="Genomic_DNA"/>
</dbReference>
<sequence length="331" mass="34598">MLIGLKDGLADSGLTSLDSAAQLVAHPIESFAAMKDFVESASGRQLLGAASDALALQLAKINTALQEGGDENAEQLGTTMGQAISIVVGALAGGQTNTAKAAAELSRMGIDLSSSALKTAAASYKASSLEKKLAKLESAGRDLDVPDAPEMPGDSVSSSLDTVRDGAKGKTALNEPNSRPVAENGGAPSTQTETYFRVESGGSGFQTSQNRITVKSDGTVSIDSGCSGQLCVSTNGPSHAAYYLSNKRPDGNVVVFEVDQSLHQKIMSEAIDQRPLPGQIRNPNAPKIVDPNQGKPSVSLELPKVWDSLLEKHSSNARVLTQEEFFHEFGR</sequence>